<keyword evidence="1" id="KW-1133">Transmembrane helix</keyword>
<organism evidence="2 3">
    <name type="scientific">Crepidotus variabilis</name>
    <dbReference type="NCBI Taxonomy" id="179855"/>
    <lineage>
        <taxon>Eukaryota</taxon>
        <taxon>Fungi</taxon>
        <taxon>Dikarya</taxon>
        <taxon>Basidiomycota</taxon>
        <taxon>Agaricomycotina</taxon>
        <taxon>Agaricomycetes</taxon>
        <taxon>Agaricomycetidae</taxon>
        <taxon>Agaricales</taxon>
        <taxon>Agaricineae</taxon>
        <taxon>Crepidotaceae</taxon>
        <taxon>Crepidotus</taxon>
    </lineage>
</organism>
<reference evidence="2" key="1">
    <citation type="submission" date="2020-11" db="EMBL/GenBank/DDBJ databases">
        <authorList>
            <consortium name="DOE Joint Genome Institute"/>
            <person name="Ahrendt S."/>
            <person name="Riley R."/>
            <person name="Andreopoulos W."/>
            <person name="Labutti K."/>
            <person name="Pangilinan J."/>
            <person name="Ruiz-Duenas F.J."/>
            <person name="Barrasa J.M."/>
            <person name="Sanchez-Garcia M."/>
            <person name="Camarero S."/>
            <person name="Miyauchi S."/>
            <person name="Serrano A."/>
            <person name="Linde D."/>
            <person name="Babiker R."/>
            <person name="Drula E."/>
            <person name="Ayuso-Fernandez I."/>
            <person name="Pacheco R."/>
            <person name="Padilla G."/>
            <person name="Ferreira P."/>
            <person name="Barriuso J."/>
            <person name="Kellner H."/>
            <person name="Castanera R."/>
            <person name="Alfaro M."/>
            <person name="Ramirez L."/>
            <person name="Pisabarro A.G."/>
            <person name="Kuo A."/>
            <person name="Tritt A."/>
            <person name="Lipzen A."/>
            <person name="He G."/>
            <person name="Yan M."/>
            <person name="Ng V."/>
            <person name="Cullen D."/>
            <person name="Martin F."/>
            <person name="Rosso M.-N."/>
            <person name="Henrissat B."/>
            <person name="Hibbett D."/>
            <person name="Martinez A.T."/>
            <person name="Grigoriev I.V."/>
        </authorList>
    </citation>
    <scope>NUCLEOTIDE SEQUENCE</scope>
    <source>
        <strain evidence="2">CBS 506.95</strain>
    </source>
</reference>
<evidence type="ECO:0008006" key="4">
    <source>
        <dbReference type="Google" id="ProtNLM"/>
    </source>
</evidence>
<dbReference type="AlphaFoldDB" id="A0A9P6EMS2"/>
<name>A0A9P6EMS2_9AGAR</name>
<gene>
    <name evidence="2" type="ORF">CPB83DRAFT_847043</name>
</gene>
<keyword evidence="3" id="KW-1185">Reference proteome</keyword>
<evidence type="ECO:0000313" key="2">
    <source>
        <dbReference type="EMBL" id="KAF9532598.1"/>
    </source>
</evidence>
<comment type="caution">
    <text evidence="2">The sequence shown here is derived from an EMBL/GenBank/DDBJ whole genome shotgun (WGS) entry which is preliminary data.</text>
</comment>
<dbReference type="Proteomes" id="UP000807306">
    <property type="component" value="Unassembled WGS sequence"/>
</dbReference>
<accession>A0A9P6EMS2</accession>
<evidence type="ECO:0000256" key="1">
    <source>
        <dbReference type="SAM" id="Phobius"/>
    </source>
</evidence>
<feature type="transmembrane region" description="Helical" evidence="1">
    <location>
        <begin position="387"/>
        <end position="409"/>
    </location>
</feature>
<keyword evidence="1" id="KW-0812">Transmembrane</keyword>
<proteinExistence type="predicted"/>
<sequence>MFKIEYPITRSLGGHKWLGLISYIGAFIAIIMLTMVNVTLVGYETVNLFADNFNITQSLWYDTFMPFRKAKSGTLCESRVLNIGDRFTTNYTAFEWVIQSVDLAGIPDGILSGVPYSGNLLNHCDVTMIYMNGDMARYSIQFSVVVTCKDDYSEVTAATSFTMSSLPGIMGDMFGAVAQSNTKKFDNLRPLVLSSLLNDAAVDLGLRVEVALAISNGTTPIALSTLSSVDNFCPASLSSSDCGKQRPSISFIQSVSIAPNNTLSQSVSTKLARNTTVIDALTEAPVFNLLQAVYAAARVDLGIDSPNNVFLHKEALPLVLNKTFPVTPNTPAVIPEALQSDFYANLEDPAQNYPDWVNLLPLNVTGPAIIRVMYLCRYQRRKAGGSLFISVLVAVLSMFTSGWGIYLTLLTKWAKRTPGSNSCESHQFKESYQALEQSATSEEKYEG</sequence>
<dbReference type="OrthoDB" id="2564485at2759"/>
<feature type="transmembrane region" description="Helical" evidence="1">
    <location>
        <begin position="20"/>
        <end position="43"/>
    </location>
</feature>
<dbReference type="EMBL" id="MU157831">
    <property type="protein sequence ID" value="KAF9532598.1"/>
    <property type="molecule type" value="Genomic_DNA"/>
</dbReference>
<protein>
    <recommendedName>
        <fullName evidence="4">Transmembrane protein</fullName>
    </recommendedName>
</protein>
<evidence type="ECO:0000313" key="3">
    <source>
        <dbReference type="Proteomes" id="UP000807306"/>
    </source>
</evidence>
<keyword evidence="1" id="KW-0472">Membrane</keyword>